<reference evidence="5 6" key="1">
    <citation type="submission" date="2019-03" db="EMBL/GenBank/DDBJ databases">
        <title>Genomic Encyclopedia of Type Strains, Phase IV (KMG-IV): sequencing the most valuable type-strain genomes for metagenomic binning, comparative biology and taxonomic classification.</title>
        <authorList>
            <person name="Goeker M."/>
        </authorList>
    </citation>
    <scope>NUCLEOTIDE SEQUENCE [LARGE SCALE GENOMIC DNA]</scope>
    <source>
        <strain evidence="5 6">DSM 18792</strain>
    </source>
</reference>
<protein>
    <submittedName>
        <fullName evidence="5">Putative secreted protein (Por secretion system target)</fullName>
    </submittedName>
</protein>
<accession>A0A4R1RNM7</accession>
<gene>
    <name evidence="5" type="ORF">EV196_1028</name>
</gene>
<dbReference type="RefSeq" id="WP_132215025.1">
    <property type="nucleotide sequence ID" value="NZ_OX156936.1"/>
</dbReference>
<evidence type="ECO:0000313" key="5">
    <source>
        <dbReference type="EMBL" id="TCL67452.1"/>
    </source>
</evidence>
<sequence length="658" mass="73570">MNKYFPFFLVLLSFVQIANAQFLWLEDQTNTRKIEFTAEEDVPTNLTGNFLNPNTSGINTHTIVSKYNRPEGTNDFLHFNLFNYVTDLTDYTVTLKAYIDIPTDELTTNNSKLRVFFDSSDEGGRVYKQLNFTVGQEWETFTFHFQNVAIPQNVLDVGGYDLMTLGLANGSTVEPATTYYFDGIYGSTDQTATTVDHPAAWLAGSWGATFPVYGGERLDAEIATGHDPLGGVQELVTELPAVGHVITNLSYFAHSHYFNVRDNTNVDVATEIHESLVPSAENQEIMLEVLQTLKNSGKKIILYISTNYLDRASDETKVAWVAYYTANFGGNEYLAYKDLVQGFIPAIAAYADGYWFDTTTTLRDDGYLEDFVQMFKDADPGAAMSVSEFGHLHYIEGEPVTVDSDGVDDEDERDYDVSNFRGNNSYSDFTRGHVSALGGGAPPNSWGYEEFTLPAMVGNPWSMYEKKQVLKHAWFPIRDKWHVSSANLIFGIEDAYRFSKILIDAKAGVTFANTVSNINGIAGYMTPDEMVIMKAINDRLMSSPVPDYEPYVRPEGAFLVGEIDNVLSTDSIDPTSNTSQIQMYPNPVINELTITRTTNEINNIVVMSTIGIKVLEKLWDDGAFTTRLDLSNLNTGMYFVNLSNGTNRSITRRIIISK</sequence>
<comment type="caution">
    <text evidence="5">The sequence shown here is derived from an EMBL/GenBank/DDBJ whole genome shotgun (WGS) entry which is preliminary data.</text>
</comment>
<organism evidence="5 6">
    <name type="scientific">Mariniflexile fucanivorans</name>
    <dbReference type="NCBI Taxonomy" id="264023"/>
    <lineage>
        <taxon>Bacteria</taxon>
        <taxon>Pseudomonadati</taxon>
        <taxon>Bacteroidota</taxon>
        <taxon>Flavobacteriia</taxon>
        <taxon>Flavobacteriales</taxon>
        <taxon>Flavobacteriaceae</taxon>
        <taxon>Mariniflexile</taxon>
    </lineage>
</organism>
<dbReference type="InterPro" id="IPR058589">
    <property type="entry name" value="Mef1"/>
</dbReference>
<evidence type="ECO:0000313" key="6">
    <source>
        <dbReference type="Proteomes" id="UP000295455"/>
    </source>
</evidence>
<feature type="domain" description="Endo-alpha(1,4)-fucoidanase Mef1" evidence="4">
    <location>
        <begin position="197"/>
        <end position="562"/>
    </location>
</feature>
<evidence type="ECO:0000256" key="1">
    <source>
        <dbReference type="ARBA" id="ARBA00022729"/>
    </source>
</evidence>
<feature type="domain" description="Secretion system C-terminal sorting" evidence="3">
    <location>
        <begin position="583"/>
        <end position="656"/>
    </location>
</feature>
<dbReference type="InterPro" id="IPR026444">
    <property type="entry name" value="Secre_tail"/>
</dbReference>
<dbReference type="Pfam" id="PF18962">
    <property type="entry name" value="Por_Secre_tail"/>
    <property type="match status" value="1"/>
</dbReference>
<name>A0A4R1RNM7_9FLAO</name>
<feature type="chain" id="PRO_5021032166" evidence="2">
    <location>
        <begin position="21"/>
        <end position="658"/>
    </location>
</feature>
<dbReference type="NCBIfam" id="TIGR04183">
    <property type="entry name" value="Por_Secre_tail"/>
    <property type="match status" value="1"/>
</dbReference>
<evidence type="ECO:0000259" key="3">
    <source>
        <dbReference type="Pfam" id="PF18962"/>
    </source>
</evidence>
<dbReference type="Proteomes" id="UP000295455">
    <property type="component" value="Unassembled WGS sequence"/>
</dbReference>
<feature type="signal peptide" evidence="2">
    <location>
        <begin position="1"/>
        <end position="20"/>
    </location>
</feature>
<evidence type="ECO:0000259" key="4">
    <source>
        <dbReference type="Pfam" id="PF26376"/>
    </source>
</evidence>
<proteinExistence type="predicted"/>
<evidence type="ECO:0000256" key="2">
    <source>
        <dbReference type="SAM" id="SignalP"/>
    </source>
</evidence>
<dbReference type="AlphaFoldDB" id="A0A4R1RNM7"/>
<dbReference type="OrthoDB" id="1198660at2"/>
<keyword evidence="6" id="KW-1185">Reference proteome</keyword>
<dbReference type="EMBL" id="SLUP01000002">
    <property type="protein sequence ID" value="TCL67452.1"/>
    <property type="molecule type" value="Genomic_DNA"/>
</dbReference>
<keyword evidence="1 2" id="KW-0732">Signal</keyword>
<dbReference type="Pfam" id="PF26376">
    <property type="entry name" value="Mef1"/>
    <property type="match status" value="1"/>
</dbReference>